<dbReference type="AlphaFoldDB" id="A0AAD9L7H0"/>
<comment type="caution">
    <text evidence="3">The sequence shown here is derived from an EMBL/GenBank/DDBJ whole genome shotgun (WGS) entry which is preliminary data.</text>
</comment>
<evidence type="ECO:0000313" key="3">
    <source>
        <dbReference type="EMBL" id="KAK1925537.1"/>
    </source>
</evidence>
<accession>A0AAD9L7H0</accession>
<feature type="region of interest" description="Disordered" evidence="1">
    <location>
        <begin position="21"/>
        <end position="70"/>
    </location>
</feature>
<organism evidence="3 4">
    <name type="scientific">Papiliotrema laurentii</name>
    <name type="common">Cryptococcus laurentii</name>
    <dbReference type="NCBI Taxonomy" id="5418"/>
    <lineage>
        <taxon>Eukaryota</taxon>
        <taxon>Fungi</taxon>
        <taxon>Dikarya</taxon>
        <taxon>Basidiomycota</taxon>
        <taxon>Agaricomycotina</taxon>
        <taxon>Tremellomycetes</taxon>
        <taxon>Tremellales</taxon>
        <taxon>Rhynchogastremaceae</taxon>
        <taxon>Papiliotrema</taxon>
    </lineage>
</organism>
<dbReference type="InterPro" id="IPR004274">
    <property type="entry name" value="FCP1_dom"/>
</dbReference>
<dbReference type="PANTHER" id="PTHR12210">
    <property type="entry name" value="DULLARD PROTEIN PHOSPHATASE"/>
    <property type="match status" value="1"/>
</dbReference>
<name>A0AAD9L7H0_PAPLA</name>
<feature type="compositionally biased region" description="Basic residues" evidence="1">
    <location>
        <begin position="53"/>
        <end position="62"/>
    </location>
</feature>
<dbReference type="InterPro" id="IPR036412">
    <property type="entry name" value="HAD-like_sf"/>
</dbReference>
<sequence length="476" mass="52079">MNTLSRLDAYVASFIVPFSSSTSPQLKSHLGPDTAGEPTPGPSRLSTLPPTPRKNRRRRRPKPTVSTVKLPPPTTPLLLRIVLGLWSILLSFWTSVVVETRAERVKRLKRGLTIVRELVGEAGSEGEGEAEGSASEVEAGIASDDDWTDPVTRAPVDEKLEQPGDDEFMSGTVAGDGEKGDKFTFRLRSAEKKEYSLPPPETPPPGPKTFIQQPTPPSILSNPIKPSPVPRKASNRLLPNPIATAVLDPTVPAVPASKTFSTAIAPVPPPRQHTTPFHLRKTLILDLDETLIHSTSRPISYAASAGGGLLGLSLGGLLGGKAKRREGHTVEVVLNGRSTTYHVYKRPHVDYFLKKVASWYTLVIFTASMPEYADPVIDWLDAGRGFFAKRLYRESCHLQPNGSYIKDLTLVEADLSRVCFMDNSPISYAWNKANALPIEGWTSDPNDEALLHSIPVLDSLRFVNDVRRVLGIRGFI</sequence>
<dbReference type="PROSITE" id="PS50969">
    <property type="entry name" value="FCP1"/>
    <property type="match status" value="1"/>
</dbReference>
<proteinExistence type="predicted"/>
<dbReference type="InterPro" id="IPR050365">
    <property type="entry name" value="TIM50"/>
</dbReference>
<keyword evidence="4" id="KW-1185">Reference proteome</keyword>
<dbReference type="InterPro" id="IPR023214">
    <property type="entry name" value="HAD_sf"/>
</dbReference>
<dbReference type="NCBIfam" id="TIGR02251">
    <property type="entry name" value="HIF-SF_euk"/>
    <property type="match status" value="1"/>
</dbReference>
<dbReference type="EMBL" id="JAODAN010000003">
    <property type="protein sequence ID" value="KAK1925537.1"/>
    <property type="molecule type" value="Genomic_DNA"/>
</dbReference>
<feature type="domain" description="FCP1 homology" evidence="2">
    <location>
        <begin position="276"/>
        <end position="460"/>
    </location>
</feature>
<feature type="compositionally biased region" description="Basic and acidic residues" evidence="1">
    <location>
        <begin position="176"/>
        <end position="195"/>
    </location>
</feature>
<dbReference type="SMART" id="SM00577">
    <property type="entry name" value="CPDc"/>
    <property type="match status" value="1"/>
</dbReference>
<dbReference type="CDD" id="cd07521">
    <property type="entry name" value="HAD_FCP1-like"/>
    <property type="match status" value="1"/>
</dbReference>
<gene>
    <name evidence="3" type="ORF">DB88DRAFT_484255</name>
</gene>
<feature type="compositionally biased region" description="Pro residues" evidence="1">
    <location>
        <begin position="197"/>
        <end position="207"/>
    </location>
</feature>
<dbReference type="GO" id="GO:0016791">
    <property type="term" value="F:phosphatase activity"/>
    <property type="evidence" value="ECO:0007669"/>
    <property type="project" value="InterPro"/>
</dbReference>
<dbReference type="Pfam" id="PF03031">
    <property type="entry name" value="NIF"/>
    <property type="match status" value="1"/>
</dbReference>
<evidence type="ECO:0000256" key="1">
    <source>
        <dbReference type="SAM" id="MobiDB-lite"/>
    </source>
</evidence>
<dbReference type="FunFam" id="3.40.50.1000:FF:000270">
    <property type="entry name" value="Nuclear envelope-endoplasmic reticulum network protein"/>
    <property type="match status" value="1"/>
</dbReference>
<dbReference type="InterPro" id="IPR011948">
    <property type="entry name" value="Dullard_phosphatase"/>
</dbReference>
<dbReference type="Gene3D" id="3.40.50.1000">
    <property type="entry name" value="HAD superfamily/HAD-like"/>
    <property type="match status" value="1"/>
</dbReference>
<reference evidence="3" key="1">
    <citation type="submission" date="2023-02" db="EMBL/GenBank/DDBJ databases">
        <title>Identification and recombinant expression of a fungal hydrolase from Papiliotrema laurentii that hydrolyzes apple cutin and clears colloidal polyester polyurethane.</title>
        <authorList>
            <consortium name="DOE Joint Genome Institute"/>
            <person name="Roman V.A."/>
            <person name="Bojanowski C."/>
            <person name="Crable B.R."/>
            <person name="Wagner D.N."/>
            <person name="Hung C.S."/>
            <person name="Nadeau L.J."/>
            <person name="Schratz L."/>
            <person name="Haridas S."/>
            <person name="Pangilinan J."/>
            <person name="Lipzen A."/>
            <person name="Na H."/>
            <person name="Yan M."/>
            <person name="Ng V."/>
            <person name="Grigoriev I.V."/>
            <person name="Spatafora J.W."/>
            <person name="Barlow D."/>
            <person name="Biffinger J."/>
            <person name="Kelley-Loughnane N."/>
            <person name="Varaljay V.A."/>
            <person name="Crookes-Goodson W.J."/>
        </authorList>
    </citation>
    <scope>NUCLEOTIDE SEQUENCE</scope>
    <source>
        <strain evidence="3">5307AH</strain>
    </source>
</reference>
<protein>
    <submittedName>
        <fullName evidence="3">NLI interacting factor-like phosphatase-domain-containing protein</fullName>
    </submittedName>
</protein>
<feature type="region of interest" description="Disordered" evidence="1">
    <location>
        <begin position="122"/>
        <end position="222"/>
    </location>
</feature>
<evidence type="ECO:0000313" key="4">
    <source>
        <dbReference type="Proteomes" id="UP001182556"/>
    </source>
</evidence>
<dbReference type="SUPFAM" id="SSF56784">
    <property type="entry name" value="HAD-like"/>
    <property type="match status" value="1"/>
</dbReference>
<feature type="compositionally biased region" description="Polar residues" evidence="1">
    <location>
        <begin position="210"/>
        <end position="221"/>
    </location>
</feature>
<evidence type="ECO:0000259" key="2">
    <source>
        <dbReference type="PROSITE" id="PS50969"/>
    </source>
</evidence>
<dbReference type="Proteomes" id="UP001182556">
    <property type="component" value="Unassembled WGS sequence"/>
</dbReference>
<feature type="compositionally biased region" description="Low complexity" evidence="1">
    <location>
        <begin position="131"/>
        <end position="140"/>
    </location>
</feature>